<dbReference type="PANTHER" id="PTHR24421">
    <property type="entry name" value="NITRATE/NITRITE SENSOR PROTEIN NARX-RELATED"/>
    <property type="match status" value="1"/>
</dbReference>
<keyword evidence="16" id="KW-1133">Transmembrane helix</keyword>
<protein>
    <recommendedName>
        <fullName evidence="5">Oxygen sensor histidine kinase NreB</fullName>
        <ecNumber evidence="4">2.7.13.3</ecNumber>
    </recommendedName>
    <alternativeName>
        <fullName evidence="15">Nitrogen regulation protein B</fullName>
    </alternativeName>
</protein>
<evidence type="ECO:0000256" key="9">
    <source>
        <dbReference type="ARBA" id="ARBA00022723"/>
    </source>
</evidence>
<comment type="function">
    <text evidence="14">Member of the two-component regulatory system NreB/NreC involved in the control of dissimilatory nitrate/nitrite reduction in response to oxygen. NreB functions as a direct oxygen sensor histidine kinase which is autophosphorylated, in the absence of oxygen, probably at the conserved histidine residue, and transfers its phosphate group probably to a conserved aspartate residue of NreC. NreB/NreC activates the expression of the nitrate (narGHJI) and nitrite (nir) reductase operons, as well as the putative nitrate transporter gene narT.</text>
</comment>
<keyword evidence="21" id="KW-1185">Reference proteome</keyword>
<evidence type="ECO:0000256" key="6">
    <source>
        <dbReference type="ARBA" id="ARBA00022485"/>
    </source>
</evidence>
<evidence type="ECO:0000256" key="16">
    <source>
        <dbReference type="SAM" id="Phobius"/>
    </source>
</evidence>
<dbReference type="InterPro" id="IPR017205">
    <property type="entry name" value="Sig_transdc_His_kinase_ChrS"/>
</dbReference>
<feature type="transmembrane region" description="Helical" evidence="16">
    <location>
        <begin position="12"/>
        <end position="32"/>
    </location>
</feature>
<evidence type="ECO:0000256" key="7">
    <source>
        <dbReference type="ARBA" id="ARBA00022490"/>
    </source>
</evidence>
<accession>A0A7I7W8C6</accession>
<keyword evidence="11" id="KW-0408">Iron</keyword>
<dbReference type="InterPro" id="IPR005467">
    <property type="entry name" value="His_kinase_dom"/>
</dbReference>
<comment type="subcellular location">
    <subcellularLocation>
        <location evidence="3">Cytoplasm</location>
    </subcellularLocation>
</comment>
<dbReference type="Proteomes" id="UP000467379">
    <property type="component" value="Chromosome"/>
</dbReference>
<feature type="transmembrane region" description="Helical" evidence="16">
    <location>
        <begin position="139"/>
        <end position="161"/>
    </location>
</feature>
<evidence type="ECO:0000313" key="18">
    <source>
        <dbReference type="EMBL" id="BBZ12673.1"/>
    </source>
</evidence>
<reference evidence="19 20" key="1">
    <citation type="submission" date="2016-12" db="EMBL/GenBank/DDBJ databases">
        <title>The new phylogeny of genus Mycobacterium.</title>
        <authorList>
            <person name="Tortoli E."/>
            <person name="Trovato A."/>
            <person name="Cirillo D.M."/>
        </authorList>
    </citation>
    <scope>NUCLEOTIDE SEQUENCE [LARGE SCALE GENOMIC DNA]</scope>
    <source>
        <strain evidence="19 20">DSM 44624</strain>
    </source>
</reference>
<evidence type="ECO:0000256" key="14">
    <source>
        <dbReference type="ARBA" id="ARBA00024827"/>
    </source>
</evidence>
<dbReference type="EC" id="2.7.13.3" evidence="4"/>
<dbReference type="GO" id="GO:0016020">
    <property type="term" value="C:membrane"/>
    <property type="evidence" value="ECO:0007669"/>
    <property type="project" value="InterPro"/>
</dbReference>
<dbReference type="PRINTS" id="PR00344">
    <property type="entry name" value="BCTRLSENSOR"/>
</dbReference>
<evidence type="ECO:0000256" key="10">
    <source>
        <dbReference type="ARBA" id="ARBA00022777"/>
    </source>
</evidence>
<reference evidence="18 21" key="2">
    <citation type="journal article" date="2019" name="Emerg. Microbes Infect.">
        <title>Comprehensive subspecies identification of 175 nontuberculous mycobacteria species based on 7547 genomic profiles.</title>
        <authorList>
            <person name="Matsumoto Y."/>
            <person name="Kinjo T."/>
            <person name="Motooka D."/>
            <person name="Nabeya D."/>
            <person name="Jung N."/>
            <person name="Uechi K."/>
            <person name="Horii T."/>
            <person name="Iida T."/>
            <person name="Fujita J."/>
            <person name="Nakamura S."/>
        </authorList>
    </citation>
    <scope>NUCLEOTIDE SEQUENCE [LARGE SCALE GENOMIC DNA]</scope>
    <source>
        <strain evidence="18 21">JCM 12687</strain>
    </source>
</reference>
<evidence type="ECO:0000256" key="12">
    <source>
        <dbReference type="ARBA" id="ARBA00023012"/>
    </source>
</evidence>
<evidence type="ECO:0000256" key="13">
    <source>
        <dbReference type="ARBA" id="ARBA00023014"/>
    </source>
</evidence>
<evidence type="ECO:0000256" key="8">
    <source>
        <dbReference type="ARBA" id="ARBA00022679"/>
    </source>
</evidence>
<dbReference type="PIRSF" id="PIRSF037434">
    <property type="entry name" value="STHK_ChrS"/>
    <property type="match status" value="1"/>
</dbReference>
<evidence type="ECO:0000256" key="1">
    <source>
        <dbReference type="ARBA" id="ARBA00000085"/>
    </source>
</evidence>
<keyword evidence="13" id="KW-0411">Iron-sulfur</keyword>
<dbReference type="InterPro" id="IPR011712">
    <property type="entry name" value="Sig_transdc_His_kin_sub3_dim/P"/>
</dbReference>
<feature type="transmembrane region" description="Helical" evidence="16">
    <location>
        <begin position="101"/>
        <end position="127"/>
    </location>
</feature>
<dbReference type="InterPro" id="IPR050482">
    <property type="entry name" value="Sensor_HK_TwoCompSys"/>
</dbReference>
<evidence type="ECO:0000256" key="4">
    <source>
        <dbReference type="ARBA" id="ARBA00012438"/>
    </source>
</evidence>
<keyword evidence="8" id="KW-0808">Transferase</keyword>
<dbReference type="EMBL" id="MVHM01000037">
    <property type="protein sequence ID" value="ORA29261.1"/>
    <property type="molecule type" value="Genomic_DNA"/>
</dbReference>
<dbReference type="SMART" id="SM00387">
    <property type="entry name" value="HATPase_c"/>
    <property type="match status" value="1"/>
</dbReference>
<keyword evidence="16" id="KW-0812">Transmembrane</keyword>
<keyword evidence="6" id="KW-0004">4Fe-4S</keyword>
<dbReference type="GO" id="GO:0051539">
    <property type="term" value="F:4 iron, 4 sulfur cluster binding"/>
    <property type="evidence" value="ECO:0007669"/>
    <property type="project" value="UniProtKB-KW"/>
</dbReference>
<dbReference type="PANTHER" id="PTHR24421:SF61">
    <property type="entry name" value="OXYGEN SENSOR HISTIDINE KINASE NREB"/>
    <property type="match status" value="1"/>
</dbReference>
<keyword evidence="7" id="KW-0963">Cytoplasm</keyword>
<dbReference type="InterPro" id="IPR036890">
    <property type="entry name" value="HATPase_C_sf"/>
</dbReference>
<dbReference type="Gene3D" id="1.20.5.1930">
    <property type="match status" value="1"/>
</dbReference>
<feature type="domain" description="Histidine kinase" evidence="17">
    <location>
        <begin position="203"/>
        <end position="390"/>
    </location>
</feature>
<keyword evidence="16" id="KW-0472">Membrane</keyword>
<evidence type="ECO:0000256" key="11">
    <source>
        <dbReference type="ARBA" id="ARBA00023004"/>
    </source>
</evidence>
<comment type="cofactor">
    <cofactor evidence="2">
        <name>[4Fe-4S] cluster</name>
        <dbReference type="ChEBI" id="CHEBI:49883"/>
    </cofactor>
</comment>
<evidence type="ECO:0000313" key="19">
    <source>
        <dbReference type="EMBL" id="ORA29261.1"/>
    </source>
</evidence>
<proteinExistence type="predicted"/>
<evidence type="ECO:0000313" key="21">
    <source>
        <dbReference type="Proteomes" id="UP000467379"/>
    </source>
</evidence>
<dbReference type="AlphaFoldDB" id="A0A7I7W8C6"/>
<comment type="catalytic activity">
    <reaction evidence="1">
        <text>ATP + protein L-histidine = ADP + protein N-phospho-L-histidine.</text>
        <dbReference type="EC" id="2.7.13.3"/>
    </reaction>
</comment>
<dbReference type="Pfam" id="PF02518">
    <property type="entry name" value="HATPase_c"/>
    <property type="match status" value="1"/>
</dbReference>
<dbReference type="Proteomes" id="UP000192441">
    <property type="component" value="Unassembled WGS sequence"/>
</dbReference>
<keyword evidence="9" id="KW-0479">Metal-binding</keyword>
<dbReference type="GO" id="GO:0046872">
    <property type="term" value="F:metal ion binding"/>
    <property type="evidence" value="ECO:0007669"/>
    <property type="project" value="UniProtKB-KW"/>
</dbReference>
<keyword evidence="12" id="KW-0902">Two-component regulatory system</keyword>
<name>A0A7I7W8C6_9MYCO</name>
<dbReference type="RefSeq" id="WP_083134710.1">
    <property type="nucleotide sequence ID" value="NZ_AP022606.1"/>
</dbReference>
<evidence type="ECO:0000256" key="5">
    <source>
        <dbReference type="ARBA" id="ARBA00017322"/>
    </source>
</evidence>
<gene>
    <name evidence="19" type="ORF">BST20_28270</name>
    <name evidence="18" type="ORF">MBRA_28680</name>
</gene>
<dbReference type="GO" id="GO:0046983">
    <property type="term" value="F:protein dimerization activity"/>
    <property type="evidence" value="ECO:0007669"/>
    <property type="project" value="InterPro"/>
</dbReference>
<feature type="transmembrane region" description="Helical" evidence="16">
    <location>
        <begin position="44"/>
        <end position="62"/>
    </location>
</feature>
<dbReference type="Pfam" id="PF07730">
    <property type="entry name" value="HisKA_3"/>
    <property type="match status" value="1"/>
</dbReference>
<feature type="transmembrane region" description="Helical" evidence="16">
    <location>
        <begin position="68"/>
        <end position="89"/>
    </location>
</feature>
<evidence type="ECO:0000259" key="17">
    <source>
        <dbReference type="PROSITE" id="PS50109"/>
    </source>
</evidence>
<sequence>MEGGAAHPSEWHWLWEAYIAGVCAAAIAAVFLLNERFPGNAPTVAALLAALAAWALTFGRGVPRSGELTWRTITFVVVAVALLVGAIGFSRVAVAAIPAIYPIVFSALPLRTAIAASVAVGFAPLTIDLVMDGPSSPDIPVAVAITVVGAFAGSVIGIMVVTATRQRAQLAGLVSELEATRAEAERLSRAAGISAERERLAREIHDTLAQGFTSIGALAQVVESELESDPAAASRHVELIRTTARENLAEARGMVADLTPAALEEGSLAAAIQRQCDKLSAETGIAVSMSADRDLPALEMAKDVVLLRAAQEGLTNIRKHAQATVVRVELTASDGSIRLSLSDNGIGLAGDHAEGFGLRGMRARVAQIGGTLTVSPTSGGGTTVEVDVPI</sequence>
<evidence type="ECO:0000256" key="2">
    <source>
        <dbReference type="ARBA" id="ARBA00001966"/>
    </source>
</evidence>
<evidence type="ECO:0000256" key="3">
    <source>
        <dbReference type="ARBA" id="ARBA00004496"/>
    </source>
</evidence>
<dbReference type="OrthoDB" id="144293at2"/>
<dbReference type="CDD" id="cd16917">
    <property type="entry name" value="HATPase_UhpB-NarQ-NarX-like"/>
    <property type="match status" value="1"/>
</dbReference>
<dbReference type="EMBL" id="AP022606">
    <property type="protein sequence ID" value="BBZ12673.1"/>
    <property type="molecule type" value="Genomic_DNA"/>
</dbReference>
<evidence type="ECO:0000313" key="20">
    <source>
        <dbReference type="Proteomes" id="UP000192441"/>
    </source>
</evidence>
<dbReference type="PROSITE" id="PS50109">
    <property type="entry name" value="HIS_KIN"/>
    <property type="match status" value="1"/>
</dbReference>
<dbReference type="GO" id="GO:0005737">
    <property type="term" value="C:cytoplasm"/>
    <property type="evidence" value="ECO:0007669"/>
    <property type="project" value="UniProtKB-SubCell"/>
</dbReference>
<dbReference type="InterPro" id="IPR004358">
    <property type="entry name" value="Sig_transdc_His_kin-like_C"/>
</dbReference>
<dbReference type="GO" id="GO:0000155">
    <property type="term" value="F:phosphorelay sensor kinase activity"/>
    <property type="evidence" value="ECO:0007669"/>
    <property type="project" value="InterPro"/>
</dbReference>
<dbReference type="SUPFAM" id="SSF55874">
    <property type="entry name" value="ATPase domain of HSP90 chaperone/DNA topoisomerase II/histidine kinase"/>
    <property type="match status" value="1"/>
</dbReference>
<dbReference type="Gene3D" id="3.30.565.10">
    <property type="entry name" value="Histidine kinase-like ATPase, C-terminal domain"/>
    <property type="match status" value="1"/>
</dbReference>
<reference evidence="18" key="3">
    <citation type="submission" date="2020-02" db="EMBL/GenBank/DDBJ databases">
        <authorList>
            <person name="Matsumoto Y."/>
            <person name="Motooka D."/>
            <person name="Nakamura S."/>
        </authorList>
    </citation>
    <scope>NUCLEOTIDE SEQUENCE</scope>
    <source>
        <strain evidence="18">JCM 12687</strain>
    </source>
</reference>
<keyword evidence="10 19" id="KW-0418">Kinase</keyword>
<dbReference type="InterPro" id="IPR003594">
    <property type="entry name" value="HATPase_dom"/>
</dbReference>
<organism evidence="19 20">
    <name type="scientific">Mycobacterium branderi</name>
    <dbReference type="NCBI Taxonomy" id="43348"/>
    <lineage>
        <taxon>Bacteria</taxon>
        <taxon>Bacillati</taxon>
        <taxon>Actinomycetota</taxon>
        <taxon>Actinomycetes</taxon>
        <taxon>Mycobacteriales</taxon>
        <taxon>Mycobacteriaceae</taxon>
        <taxon>Mycobacterium</taxon>
    </lineage>
</organism>
<evidence type="ECO:0000256" key="15">
    <source>
        <dbReference type="ARBA" id="ARBA00030800"/>
    </source>
</evidence>